<dbReference type="Proteomes" id="UP000278627">
    <property type="component" value="Unassembled WGS sequence"/>
</dbReference>
<proteinExistence type="predicted"/>
<name>A0A0N4TM81_BRUPA</name>
<keyword evidence="2" id="KW-1185">Reference proteome</keyword>
<reference evidence="1 2" key="2">
    <citation type="submission" date="2018-11" db="EMBL/GenBank/DDBJ databases">
        <authorList>
            <consortium name="Pathogen Informatics"/>
        </authorList>
    </citation>
    <scope>NUCLEOTIDE SEQUENCE [LARGE SCALE GENOMIC DNA]</scope>
</reference>
<evidence type="ECO:0000313" key="1">
    <source>
        <dbReference type="EMBL" id="VDN90686.1"/>
    </source>
</evidence>
<dbReference type="EMBL" id="UZAD01013158">
    <property type="protein sequence ID" value="VDN90686.1"/>
    <property type="molecule type" value="Genomic_DNA"/>
</dbReference>
<evidence type="ECO:0000313" key="2">
    <source>
        <dbReference type="Proteomes" id="UP000278627"/>
    </source>
</evidence>
<organism evidence="3">
    <name type="scientific">Brugia pahangi</name>
    <name type="common">Filarial nematode worm</name>
    <dbReference type="NCBI Taxonomy" id="6280"/>
    <lineage>
        <taxon>Eukaryota</taxon>
        <taxon>Metazoa</taxon>
        <taxon>Ecdysozoa</taxon>
        <taxon>Nematoda</taxon>
        <taxon>Chromadorea</taxon>
        <taxon>Rhabditida</taxon>
        <taxon>Spirurina</taxon>
        <taxon>Spiruromorpha</taxon>
        <taxon>Filarioidea</taxon>
        <taxon>Onchocercidae</taxon>
        <taxon>Brugia</taxon>
    </lineage>
</organism>
<accession>A0A0N4TM81</accession>
<dbReference type="AlphaFoldDB" id="A0A0N4TM81"/>
<gene>
    <name evidence="1" type="ORF">BPAG_LOCUS9500</name>
</gene>
<dbReference type="WBParaSite" id="BPAG_0000953801-mRNA-1">
    <property type="protein sequence ID" value="BPAG_0000953801-mRNA-1"/>
    <property type="gene ID" value="BPAG_0000953801"/>
</dbReference>
<sequence>MGIKKKKTELNFESVTSDLPSITTASAVPITTKQLTAQTVGGEDTYDVITVSPSSSSDGSGNEFVKIEHSDVQQRLLFSIMYLTSIGFNVSEMQLRFLRSTIKEKENLLFASFSVGDTLSFRMDSDGDDKSKRDRRYPVVSC</sequence>
<reference evidence="3" key="1">
    <citation type="submission" date="2017-02" db="UniProtKB">
        <authorList>
            <consortium name="WormBaseParasite"/>
        </authorList>
    </citation>
    <scope>IDENTIFICATION</scope>
</reference>
<evidence type="ECO:0000313" key="3">
    <source>
        <dbReference type="WBParaSite" id="BPAG_0000953801-mRNA-1"/>
    </source>
</evidence>
<protein>
    <submittedName>
        <fullName evidence="1 3">Uncharacterized protein</fullName>
    </submittedName>
</protein>